<reference evidence="1 2" key="1">
    <citation type="journal article" date="2013" name="BMC Genomics">
        <title>Genomic characterization provides new insight into Salmonella phage diversity.</title>
        <authorList>
            <person name="Moreno Switt A.I."/>
            <person name="Orsi R.H."/>
            <person name="den Bakker H.C."/>
            <person name="Vongkamjan K."/>
            <person name="Altier C."/>
            <person name="Wiedmann M."/>
        </authorList>
    </citation>
    <scope>NUCLEOTIDE SEQUENCE [LARGE SCALE GENOMIC DNA]</scope>
</reference>
<dbReference type="EMBL" id="KC139520">
    <property type="protein sequence ID" value="AGF88359.1"/>
    <property type="molecule type" value="Genomic_DNA"/>
</dbReference>
<evidence type="ECO:0000313" key="1">
    <source>
        <dbReference type="EMBL" id="AGF88359.1"/>
    </source>
</evidence>
<dbReference type="Proteomes" id="UP000014996">
    <property type="component" value="Segment"/>
</dbReference>
<keyword evidence="2" id="KW-1185">Reference proteome</keyword>
<gene>
    <name evidence="1" type="ORF">SP076_00140</name>
</gene>
<dbReference type="OrthoDB" id="14475at10239"/>
<organism evidence="1 2">
    <name type="scientific">Salmonella phage FSL SP-076</name>
    <dbReference type="NCBI Taxonomy" id="1173762"/>
    <lineage>
        <taxon>Viruses</taxon>
        <taxon>Duplodnaviria</taxon>
        <taxon>Heunggongvirae</taxon>
        <taxon>Uroviricota</taxon>
        <taxon>Caudoviricetes</taxon>
        <taxon>Schitoviridae</taxon>
        <taxon>Humphriesvirinae</taxon>
        <taxon>Ithacavirus</taxon>
        <taxon>Ithacavirus SP076</taxon>
    </lineage>
</organism>
<proteinExistence type="predicted"/>
<sequence length="157" mass="18737">MSTLTTPTSKHKEDILDWLLNLITDSFCTFVHNKELQLCIDNNAPDGFMFNNMTFRETDRMVFTCKPELEETAKEVWELKQKVRRDWMYLENYFKRVLARMTNYGQLYCYVPPFMHNKLDEIFVHASIGEKEPIRGMHPDESIHKLISFYVMTKLVI</sequence>
<dbReference type="GeneID" id="16254540"/>
<name>S4TNU3_9CAUD</name>
<accession>S4TNU3</accession>
<protein>
    <submittedName>
        <fullName evidence="1">Uncharacterized protein</fullName>
    </submittedName>
</protein>
<dbReference type="RefSeq" id="YP_008240177.1">
    <property type="nucleotide sequence ID" value="NC_021782.1"/>
</dbReference>
<evidence type="ECO:0000313" key="2">
    <source>
        <dbReference type="Proteomes" id="UP000014996"/>
    </source>
</evidence>
<dbReference type="KEGG" id="vg:16254540"/>